<sequence length="25" mass="2880">MIVYLIARTAWNLAALRLTIVSDLY</sequence>
<name>A0A382F4N2_9ZZZZ</name>
<accession>A0A382F4N2</accession>
<dbReference type="AlphaFoldDB" id="A0A382F4N2"/>
<evidence type="ECO:0000313" key="1">
    <source>
        <dbReference type="EMBL" id="SVB57645.1"/>
    </source>
</evidence>
<reference evidence="1" key="1">
    <citation type="submission" date="2018-05" db="EMBL/GenBank/DDBJ databases">
        <authorList>
            <person name="Lanie J.A."/>
            <person name="Ng W.-L."/>
            <person name="Kazmierczak K.M."/>
            <person name="Andrzejewski T.M."/>
            <person name="Davidsen T.M."/>
            <person name="Wayne K.J."/>
            <person name="Tettelin H."/>
            <person name="Glass J.I."/>
            <person name="Rusch D."/>
            <person name="Podicherti R."/>
            <person name="Tsui H.-C.T."/>
            <person name="Winkler M.E."/>
        </authorList>
    </citation>
    <scope>NUCLEOTIDE SEQUENCE</scope>
</reference>
<proteinExistence type="predicted"/>
<dbReference type="EMBL" id="UINC01047853">
    <property type="protein sequence ID" value="SVB57645.1"/>
    <property type="molecule type" value="Genomic_DNA"/>
</dbReference>
<organism evidence="1">
    <name type="scientific">marine metagenome</name>
    <dbReference type="NCBI Taxonomy" id="408172"/>
    <lineage>
        <taxon>unclassified sequences</taxon>
        <taxon>metagenomes</taxon>
        <taxon>ecological metagenomes</taxon>
    </lineage>
</organism>
<protein>
    <submittedName>
        <fullName evidence="1">Uncharacterized protein</fullName>
    </submittedName>
</protein>
<gene>
    <name evidence="1" type="ORF">METZ01_LOCUS210499</name>
</gene>